<organism evidence="1 2">
    <name type="scientific">Podarcis muralis</name>
    <name type="common">Wall lizard</name>
    <name type="synonym">Lacerta muralis</name>
    <dbReference type="NCBI Taxonomy" id="64176"/>
    <lineage>
        <taxon>Eukaryota</taxon>
        <taxon>Metazoa</taxon>
        <taxon>Chordata</taxon>
        <taxon>Craniata</taxon>
        <taxon>Vertebrata</taxon>
        <taxon>Euteleostomi</taxon>
        <taxon>Lepidosauria</taxon>
        <taxon>Squamata</taxon>
        <taxon>Bifurcata</taxon>
        <taxon>Unidentata</taxon>
        <taxon>Episquamata</taxon>
        <taxon>Laterata</taxon>
        <taxon>Lacertibaenia</taxon>
        <taxon>Lacertidae</taxon>
        <taxon>Podarcis</taxon>
    </lineage>
</organism>
<dbReference type="Gene3D" id="2.60.40.10">
    <property type="entry name" value="Immunoglobulins"/>
    <property type="match status" value="1"/>
</dbReference>
<protein>
    <recommendedName>
        <fullName evidence="3">Immunoglobulin V-set domain-containing protein</fullName>
    </recommendedName>
</protein>
<sequence length="158" mass="17150">ISSSLLDIPLLSGHGFFQSGQLAPGNHCLYATLAQQRQGQSSTSKKDDFPLCFLFPALGGEASLLVSQPNVNTTVAQNVLLSVAHTFGGSPVIKWTHTSPRGTSKIAEWKPRSYANISSGYVDRVKIYDNGSLQLLNVDIRDTGYYLVTRLSMKTCIS</sequence>
<dbReference type="InterPro" id="IPR013783">
    <property type="entry name" value="Ig-like_fold"/>
</dbReference>
<dbReference type="Ensembl" id="ENSPMRT00000013330.1">
    <property type="protein sequence ID" value="ENSPMRP00000012483.1"/>
    <property type="gene ID" value="ENSPMRG00000008351.1"/>
</dbReference>
<accession>A0A670IKA1</accession>
<dbReference type="GeneTree" id="ENSGT00990000205159"/>
<proteinExistence type="predicted"/>
<evidence type="ECO:0008006" key="3">
    <source>
        <dbReference type="Google" id="ProtNLM"/>
    </source>
</evidence>
<dbReference type="AlphaFoldDB" id="A0A670IKA1"/>
<reference evidence="1" key="3">
    <citation type="submission" date="2025-09" db="UniProtKB">
        <authorList>
            <consortium name="Ensembl"/>
        </authorList>
    </citation>
    <scope>IDENTIFICATION</scope>
</reference>
<keyword evidence="2" id="KW-1185">Reference proteome</keyword>
<dbReference type="SUPFAM" id="SSF48726">
    <property type="entry name" value="Immunoglobulin"/>
    <property type="match status" value="1"/>
</dbReference>
<dbReference type="Proteomes" id="UP000472272">
    <property type="component" value="Chromosome 4"/>
</dbReference>
<evidence type="ECO:0000313" key="1">
    <source>
        <dbReference type="Ensembl" id="ENSPMRP00000012483.1"/>
    </source>
</evidence>
<dbReference type="InterPro" id="IPR036179">
    <property type="entry name" value="Ig-like_dom_sf"/>
</dbReference>
<reference evidence="1 2" key="1">
    <citation type="journal article" date="2019" name="Proc. Natl. Acad. Sci. U.S.A.">
        <title>Regulatory changes in pterin and carotenoid genes underlie balanced color polymorphisms in the wall lizard.</title>
        <authorList>
            <person name="Andrade P."/>
            <person name="Pinho C."/>
            <person name="Perez I de Lanuza G."/>
            <person name="Afonso S."/>
            <person name="Brejcha J."/>
            <person name="Rubin C.J."/>
            <person name="Wallerman O."/>
            <person name="Pereira P."/>
            <person name="Sabatino S.J."/>
            <person name="Bellati A."/>
            <person name="Pellitteri-Rosa D."/>
            <person name="Bosakova Z."/>
            <person name="Bunikis I."/>
            <person name="Carretero M.A."/>
            <person name="Feiner N."/>
            <person name="Marsik P."/>
            <person name="Pauperio F."/>
            <person name="Salvi D."/>
            <person name="Soler L."/>
            <person name="While G.M."/>
            <person name="Uller T."/>
            <person name="Font E."/>
            <person name="Andersson L."/>
            <person name="Carneiro M."/>
        </authorList>
    </citation>
    <scope>NUCLEOTIDE SEQUENCE</scope>
</reference>
<name>A0A670IKA1_PODMU</name>
<evidence type="ECO:0000313" key="2">
    <source>
        <dbReference type="Proteomes" id="UP000472272"/>
    </source>
</evidence>
<reference evidence="1" key="2">
    <citation type="submission" date="2025-08" db="UniProtKB">
        <authorList>
            <consortium name="Ensembl"/>
        </authorList>
    </citation>
    <scope>IDENTIFICATION</scope>
</reference>